<evidence type="ECO:0000259" key="4">
    <source>
        <dbReference type="Pfam" id="PF00534"/>
    </source>
</evidence>
<keyword evidence="2" id="KW-0328">Glycosyltransferase</keyword>
<dbReference type="Pfam" id="PF13439">
    <property type="entry name" value="Glyco_transf_4"/>
    <property type="match status" value="1"/>
</dbReference>
<evidence type="ECO:0000256" key="3">
    <source>
        <dbReference type="ARBA" id="ARBA00022679"/>
    </source>
</evidence>
<organism evidence="6 7">
    <name type="scientific">Enteractinococcus fodinae</name>
    <dbReference type="NCBI Taxonomy" id="684663"/>
    <lineage>
        <taxon>Bacteria</taxon>
        <taxon>Bacillati</taxon>
        <taxon>Actinomycetota</taxon>
        <taxon>Actinomycetes</taxon>
        <taxon>Micrococcales</taxon>
        <taxon>Micrococcaceae</taxon>
    </lineage>
</organism>
<evidence type="ECO:0000256" key="1">
    <source>
        <dbReference type="ARBA" id="ARBA00021292"/>
    </source>
</evidence>
<dbReference type="Gene3D" id="3.40.50.2000">
    <property type="entry name" value="Glycogen Phosphorylase B"/>
    <property type="match status" value="2"/>
</dbReference>
<protein>
    <recommendedName>
        <fullName evidence="1">D-inositol 3-phosphate glycosyltransferase</fullName>
    </recommendedName>
</protein>
<dbReference type="InterPro" id="IPR050194">
    <property type="entry name" value="Glycosyltransferase_grp1"/>
</dbReference>
<feature type="domain" description="Glycosyltransferase subfamily 4-like N-terminal" evidence="5">
    <location>
        <begin position="22"/>
        <end position="199"/>
    </location>
</feature>
<gene>
    <name evidence="6" type="ORF">J2S62_001701</name>
</gene>
<dbReference type="SUPFAM" id="SSF53756">
    <property type="entry name" value="UDP-Glycosyltransferase/glycogen phosphorylase"/>
    <property type="match status" value="1"/>
</dbReference>
<dbReference type="RefSeq" id="WP_310173644.1">
    <property type="nucleotide sequence ID" value="NZ_BAABHE010000001.1"/>
</dbReference>
<reference evidence="6 7" key="1">
    <citation type="submission" date="2023-07" db="EMBL/GenBank/DDBJ databases">
        <title>Sequencing the genomes of 1000 actinobacteria strains.</title>
        <authorList>
            <person name="Klenk H.-P."/>
        </authorList>
    </citation>
    <scope>NUCLEOTIDE SEQUENCE [LARGE SCALE GENOMIC DNA]</scope>
    <source>
        <strain evidence="6 7">DSM 22966</strain>
    </source>
</reference>
<evidence type="ECO:0000313" key="6">
    <source>
        <dbReference type="EMBL" id="MDR7347444.1"/>
    </source>
</evidence>
<name>A0ABU2B1F6_9MICC</name>
<keyword evidence="7" id="KW-1185">Reference proteome</keyword>
<keyword evidence="3" id="KW-0808">Transferase</keyword>
<dbReference type="PANTHER" id="PTHR45947">
    <property type="entry name" value="SULFOQUINOVOSYL TRANSFERASE SQD2"/>
    <property type="match status" value="1"/>
</dbReference>
<evidence type="ECO:0000313" key="7">
    <source>
        <dbReference type="Proteomes" id="UP001183794"/>
    </source>
</evidence>
<sequence length="405" mass="44977">MPENPATPFRVLIAADTYPPHVNGAAQSCFRLATELTARGYDVHVVAPRDTPGPDTVEYQPEATIHRLRSYAAPTHEFYRLVMPWHANRTIDDLIVHLAPNVVHAQCHYMIGDAAIASADRRRIRLICTNHFMPENLDPFIPGPQFFKNIVSRRSWYDMGRLMRRANIVTTPTPLSAKSMGENAQLDYVLPVSNGIDVAKYEAQADEHITPHPYPTALFVGRLAVEKNVDVLLKALTMTDPTLEIHAEIIGDGEQRDYLHRLARDLGVADRVHFRGLVSDEELREAYLRADVFTQPCTAELQSLASLEAMSASTPVVLANALALPHLVSEGVNGYLFEPYNAQDLAEKLNHVIGASAQQRHMMGEASHRFASKHAYGNVIDIVEEMYRGATSDEVAGMLSGANLR</sequence>
<comment type="caution">
    <text evidence="6">The sequence shown here is derived from an EMBL/GenBank/DDBJ whole genome shotgun (WGS) entry which is preliminary data.</text>
</comment>
<dbReference type="EMBL" id="JAVDYJ010000001">
    <property type="protein sequence ID" value="MDR7347444.1"/>
    <property type="molecule type" value="Genomic_DNA"/>
</dbReference>
<evidence type="ECO:0000256" key="2">
    <source>
        <dbReference type="ARBA" id="ARBA00022676"/>
    </source>
</evidence>
<accession>A0ABU2B1F6</accession>
<dbReference type="Pfam" id="PF00534">
    <property type="entry name" value="Glycos_transf_1"/>
    <property type="match status" value="1"/>
</dbReference>
<feature type="domain" description="Glycosyl transferase family 1" evidence="4">
    <location>
        <begin position="205"/>
        <end position="367"/>
    </location>
</feature>
<dbReference type="InterPro" id="IPR028098">
    <property type="entry name" value="Glyco_trans_4-like_N"/>
</dbReference>
<evidence type="ECO:0000259" key="5">
    <source>
        <dbReference type="Pfam" id="PF13439"/>
    </source>
</evidence>
<dbReference type="PANTHER" id="PTHR45947:SF3">
    <property type="entry name" value="SULFOQUINOVOSYL TRANSFERASE SQD2"/>
    <property type="match status" value="1"/>
</dbReference>
<dbReference type="Proteomes" id="UP001183794">
    <property type="component" value="Unassembled WGS sequence"/>
</dbReference>
<proteinExistence type="predicted"/>
<dbReference type="InterPro" id="IPR001296">
    <property type="entry name" value="Glyco_trans_1"/>
</dbReference>